<feature type="transmembrane region" description="Helical" evidence="1">
    <location>
        <begin position="143"/>
        <end position="176"/>
    </location>
</feature>
<reference evidence="2" key="1">
    <citation type="journal article" date="2020" name="mSystems">
        <title>Genome- and Community-Level Interaction Insights into Carbon Utilization and Element Cycling Functions of Hydrothermarchaeota in Hydrothermal Sediment.</title>
        <authorList>
            <person name="Zhou Z."/>
            <person name="Liu Y."/>
            <person name="Xu W."/>
            <person name="Pan J."/>
            <person name="Luo Z.H."/>
            <person name="Li M."/>
        </authorList>
    </citation>
    <scope>NUCLEOTIDE SEQUENCE [LARGE SCALE GENOMIC DNA]</scope>
    <source>
        <strain evidence="2">SpSt-402</strain>
    </source>
</reference>
<gene>
    <name evidence="2" type="ORF">ENR47_11500</name>
</gene>
<proteinExistence type="predicted"/>
<dbReference type="Pfam" id="PF05857">
    <property type="entry name" value="TraX"/>
    <property type="match status" value="1"/>
</dbReference>
<organism evidence="2">
    <name type="scientific">Oscillatoriales cyanobacterium SpSt-402</name>
    <dbReference type="NCBI Taxonomy" id="2282168"/>
    <lineage>
        <taxon>Bacteria</taxon>
        <taxon>Bacillati</taxon>
        <taxon>Cyanobacteriota</taxon>
        <taxon>Cyanophyceae</taxon>
        <taxon>Oscillatoriophycideae</taxon>
        <taxon>Oscillatoriales</taxon>
    </lineage>
</organism>
<feature type="transmembrane region" description="Helical" evidence="1">
    <location>
        <begin position="108"/>
        <end position="137"/>
    </location>
</feature>
<keyword evidence="1" id="KW-1133">Transmembrane helix</keyword>
<evidence type="ECO:0000313" key="2">
    <source>
        <dbReference type="EMBL" id="HGW94891.1"/>
    </source>
</evidence>
<keyword evidence="1" id="KW-0812">Transmembrane</keyword>
<name>A0A832H632_9CYAN</name>
<keyword evidence="1" id="KW-0472">Membrane</keyword>
<accession>A0A832H632</accession>
<dbReference type="EMBL" id="DSRD01000715">
    <property type="protein sequence ID" value="HGW94891.1"/>
    <property type="molecule type" value="Genomic_DNA"/>
</dbReference>
<feature type="transmembrane region" description="Helical" evidence="1">
    <location>
        <begin position="84"/>
        <end position="101"/>
    </location>
</feature>
<protein>
    <submittedName>
        <fullName evidence="2">TraX family protein</fullName>
    </submittedName>
</protein>
<dbReference type="InterPro" id="IPR008875">
    <property type="entry name" value="TraX"/>
</dbReference>
<comment type="caution">
    <text evidence="2">The sequence shown here is derived from an EMBL/GenBank/DDBJ whole genome shotgun (WGS) entry which is preliminary data.</text>
</comment>
<dbReference type="AlphaFoldDB" id="A0A832H632"/>
<sequence>MSLNNYQIKVLAAILMLVDHVGAIFFPTVGIFRVIGRFSFPLFIVLLVDGEQYTHNFRQYCLRLLVLGIASQPIFGLLFPLSGWNILFTLLLGLFCLRLVRLFPRWQLLIWVLGSILAQVLSLEYGAYGLVAIALIHSLRTSIIWLAGWIALHLGLLIFIPNFSNLQFLTVLAPLLLRFANHQPGKKARWFYLFYPLHLLILWLLSNSWL</sequence>
<feature type="transmembrane region" description="Helical" evidence="1">
    <location>
        <begin position="24"/>
        <end position="48"/>
    </location>
</feature>
<evidence type="ECO:0000256" key="1">
    <source>
        <dbReference type="SAM" id="Phobius"/>
    </source>
</evidence>
<feature type="transmembrane region" description="Helical" evidence="1">
    <location>
        <begin position="188"/>
        <end position="206"/>
    </location>
</feature>